<evidence type="ECO:0000313" key="10">
    <source>
        <dbReference type="EMBL" id="ADE39015.1"/>
    </source>
</evidence>
<evidence type="ECO:0000256" key="3">
    <source>
        <dbReference type="ARBA" id="ARBA00022475"/>
    </source>
</evidence>
<feature type="transmembrane region" description="Helical" evidence="8">
    <location>
        <begin position="373"/>
        <end position="399"/>
    </location>
</feature>
<feature type="transmembrane region" description="Helical" evidence="8">
    <location>
        <begin position="411"/>
        <end position="442"/>
    </location>
</feature>
<dbReference type="PANTHER" id="PTHR43357">
    <property type="entry name" value="INNER MEMBRANE ABC TRANSPORTER PERMEASE PROTEIN YDCV"/>
    <property type="match status" value="1"/>
</dbReference>
<dbReference type="AlphaFoldDB" id="D5BRW8"/>
<dbReference type="InterPro" id="IPR000515">
    <property type="entry name" value="MetI-like"/>
</dbReference>
<gene>
    <name evidence="10" type="ordered locus">SAR116_0772</name>
</gene>
<feature type="transmembrane region" description="Helical" evidence="8">
    <location>
        <begin position="61"/>
        <end position="88"/>
    </location>
</feature>
<dbReference type="RefSeq" id="WP_013045644.1">
    <property type="nucleotide sequence ID" value="NC_014010.1"/>
</dbReference>
<dbReference type="SUPFAM" id="SSF161098">
    <property type="entry name" value="MetI-like"/>
    <property type="match status" value="2"/>
</dbReference>
<proteinExistence type="predicted"/>
<dbReference type="STRING" id="488538.SAR116_0772"/>
<dbReference type="eggNOG" id="COG1178">
    <property type="taxonomic scope" value="Bacteria"/>
</dbReference>
<dbReference type="FunFam" id="1.10.3720.10:FF:000088">
    <property type="entry name" value="Iron(III) ABC transporter, permease protein"/>
    <property type="match status" value="1"/>
</dbReference>
<feature type="transmembrane region" description="Helical" evidence="8">
    <location>
        <begin position="463"/>
        <end position="485"/>
    </location>
</feature>
<feature type="transmembrane region" description="Helical" evidence="8">
    <location>
        <begin position="296"/>
        <end position="321"/>
    </location>
</feature>
<evidence type="ECO:0000259" key="9">
    <source>
        <dbReference type="PROSITE" id="PS50928"/>
    </source>
</evidence>
<feature type="domain" description="ABC transmembrane type-1" evidence="9">
    <location>
        <begin position="62"/>
        <end position="264"/>
    </location>
</feature>
<feature type="transmembrane region" description="Helical" evidence="8">
    <location>
        <begin position="248"/>
        <end position="269"/>
    </location>
</feature>
<sequence length="547" mass="59294">MVATFLTNWAGASRQYLDRWLVGVVLLCGLFLAPVLALVITASGDSDGLWSHLLNTVLGTYVSNTLILMVGVGVLAIGFGVSTAWVVSRYHFPGKTVMEWALLLPAAIPAYIIAYTYTDFFEYAGFVQSGLRSVFGWQTAQDYWFPEIRSLGGAILVMASVLYPYIYMVTRVAFRLTPASLFEIALVHNKSQFWTVGLPLARPAIMAGLALVLMEVVSDFGTVEYFAIPTITLGIFNVWLGMNNIVAAAQISLVGFVFIVSLLGLELYARARQQFSGNGKPPTPVTPIVLHGSKVFICWLICMIPLALGFLIPVLVLLSFVLVNNAGADFAAVSGIISNTLMIAGMASVFVMVVSCFIVLTATYRSGKWVRSLALLSSLGYAFPGTMLAIGVLIFASAFDRVIATITNGHILGILISGLGVLLFAYIVRFQAVGYGAMISGVRRLPPNMMNASRILGHGYSSSIKLVILPLLRSSLLAGGLLVFVDVMKELPMTLLLRPFNFETLATFTYQFAKDEMLEQAALPALMIVIAGLVPVALMNMMLKRSR</sequence>
<keyword evidence="5 8" id="KW-0812">Transmembrane</keyword>
<keyword evidence="11" id="KW-1185">Reference proteome</keyword>
<dbReference type="InterPro" id="IPR035906">
    <property type="entry name" value="MetI-like_sf"/>
</dbReference>
<feature type="transmembrane region" description="Helical" evidence="8">
    <location>
        <begin position="20"/>
        <end position="41"/>
    </location>
</feature>
<evidence type="ECO:0000313" key="11">
    <source>
        <dbReference type="Proteomes" id="UP000007460"/>
    </source>
</evidence>
<evidence type="ECO:0000256" key="2">
    <source>
        <dbReference type="ARBA" id="ARBA00022448"/>
    </source>
</evidence>
<evidence type="ECO:0000256" key="4">
    <source>
        <dbReference type="ARBA" id="ARBA00022519"/>
    </source>
</evidence>
<dbReference type="OrthoDB" id="9790211at2"/>
<reference evidence="10 11" key="1">
    <citation type="journal article" date="2010" name="J. Bacteriol.">
        <title>Complete genome sequence of "Candidatus Puniceispirillum marinum" IMCC1322, a representative of the SAR116 clade in the Alphaproteobacteria.</title>
        <authorList>
            <person name="Oh H.M."/>
            <person name="Kwon K.K."/>
            <person name="Kang I."/>
            <person name="Kang S.G."/>
            <person name="Lee J.H."/>
            <person name="Kim S.J."/>
            <person name="Cho J.C."/>
        </authorList>
    </citation>
    <scope>NUCLEOTIDE SEQUENCE [LARGE SCALE GENOMIC DNA]</scope>
    <source>
        <strain evidence="10 11">IMCC1322</strain>
    </source>
</reference>
<feature type="transmembrane region" description="Helical" evidence="8">
    <location>
        <begin position="152"/>
        <end position="173"/>
    </location>
</feature>
<keyword evidence="6 8" id="KW-1133">Transmembrane helix</keyword>
<dbReference type="GO" id="GO:0005886">
    <property type="term" value="C:plasma membrane"/>
    <property type="evidence" value="ECO:0007669"/>
    <property type="project" value="UniProtKB-SubCell"/>
</dbReference>
<evidence type="ECO:0000256" key="8">
    <source>
        <dbReference type="SAM" id="Phobius"/>
    </source>
</evidence>
<keyword evidence="7 8" id="KW-0472">Membrane</keyword>
<comment type="subcellular location">
    <subcellularLocation>
        <location evidence="1">Cell inner membrane</location>
        <topology evidence="1">Multi-pass membrane protein</topology>
    </subcellularLocation>
</comment>
<dbReference type="Gene3D" id="1.10.3720.10">
    <property type="entry name" value="MetI-like"/>
    <property type="match status" value="2"/>
</dbReference>
<keyword evidence="4" id="KW-0997">Cell inner membrane</keyword>
<dbReference type="EMBL" id="CP001751">
    <property type="protein sequence ID" value="ADE39015.1"/>
    <property type="molecule type" value="Genomic_DNA"/>
</dbReference>
<evidence type="ECO:0000256" key="1">
    <source>
        <dbReference type="ARBA" id="ARBA00004429"/>
    </source>
</evidence>
<keyword evidence="3" id="KW-1003">Cell membrane</keyword>
<name>D5BRW8_PUNMI</name>
<dbReference type="KEGG" id="apb:SAR116_0772"/>
<feature type="transmembrane region" description="Helical" evidence="8">
    <location>
        <begin position="521"/>
        <end position="543"/>
    </location>
</feature>
<feature type="transmembrane region" description="Helical" evidence="8">
    <location>
        <begin position="341"/>
        <end position="361"/>
    </location>
</feature>
<dbReference type="Proteomes" id="UP000007460">
    <property type="component" value="Chromosome"/>
</dbReference>
<evidence type="ECO:0000256" key="7">
    <source>
        <dbReference type="ARBA" id="ARBA00023136"/>
    </source>
</evidence>
<feature type="domain" description="ABC transmembrane type-1" evidence="9">
    <location>
        <begin position="337"/>
        <end position="539"/>
    </location>
</feature>
<dbReference type="PANTHER" id="PTHR43357:SF3">
    <property type="entry name" value="FE(3+)-TRANSPORT SYSTEM PERMEASE PROTEIN FBPB 2"/>
    <property type="match status" value="1"/>
</dbReference>
<dbReference type="HOGENOM" id="CLU_021838_0_2_5"/>
<dbReference type="GO" id="GO:0055085">
    <property type="term" value="P:transmembrane transport"/>
    <property type="evidence" value="ECO:0007669"/>
    <property type="project" value="InterPro"/>
</dbReference>
<feature type="transmembrane region" description="Helical" evidence="8">
    <location>
        <begin position="100"/>
        <end position="117"/>
    </location>
</feature>
<feature type="transmembrane region" description="Helical" evidence="8">
    <location>
        <begin position="225"/>
        <end position="242"/>
    </location>
</feature>
<accession>D5BRW8</accession>
<evidence type="ECO:0000256" key="6">
    <source>
        <dbReference type="ARBA" id="ARBA00022989"/>
    </source>
</evidence>
<dbReference type="PROSITE" id="PS50928">
    <property type="entry name" value="ABC_TM1"/>
    <property type="match status" value="2"/>
</dbReference>
<organism evidence="10 11">
    <name type="scientific">Puniceispirillum marinum (strain IMCC1322)</name>
    <dbReference type="NCBI Taxonomy" id="488538"/>
    <lineage>
        <taxon>Bacteria</taxon>
        <taxon>Pseudomonadati</taxon>
        <taxon>Pseudomonadota</taxon>
        <taxon>Alphaproteobacteria</taxon>
        <taxon>Candidatus Puniceispirillales</taxon>
        <taxon>Candidatus Puniceispirillaceae</taxon>
        <taxon>Candidatus Puniceispirillum</taxon>
    </lineage>
</organism>
<keyword evidence="2" id="KW-0813">Transport</keyword>
<dbReference type="CDD" id="cd06261">
    <property type="entry name" value="TM_PBP2"/>
    <property type="match status" value="2"/>
</dbReference>
<protein>
    <submittedName>
        <fullName evidence="10">Binding-protein-dependent transport systems inner membrane component</fullName>
    </submittedName>
</protein>
<evidence type="ECO:0000256" key="5">
    <source>
        <dbReference type="ARBA" id="ARBA00022692"/>
    </source>
</evidence>